<name>A0A832GMK4_9BACT</name>
<evidence type="ECO:0000256" key="1">
    <source>
        <dbReference type="ARBA" id="ARBA00022598"/>
    </source>
</evidence>
<dbReference type="GO" id="GO:0004077">
    <property type="term" value="F:biotin--[biotin carboxyl-carrier protein] ligase activity"/>
    <property type="evidence" value="ECO:0007669"/>
    <property type="project" value="UniProtKB-UniRule"/>
</dbReference>
<comment type="caution">
    <text evidence="8">The sequence shown here is derived from an EMBL/GenBank/DDBJ whole genome shotgun (WGS) entry which is preliminary data.</text>
</comment>
<feature type="DNA-binding region" description="H-T-H motif" evidence="6">
    <location>
        <begin position="20"/>
        <end position="39"/>
    </location>
</feature>
<dbReference type="InterPro" id="IPR004408">
    <property type="entry name" value="Biotin_CoA_COase_ligase"/>
</dbReference>
<reference evidence="8" key="1">
    <citation type="journal article" date="2020" name="mSystems">
        <title>Genome- and Community-Level Interaction Insights into Carbon Utilization and Element Cycling Functions of Hydrothermarchaeota in Hydrothermal Sediment.</title>
        <authorList>
            <person name="Zhou Z."/>
            <person name="Liu Y."/>
            <person name="Xu W."/>
            <person name="Pan J."/>
            <person name="Luo Z.H."/>
            <person name="Li M."/>
        </authorList>
    </citation>
    <scope>NUCLEOTIDE SEQUENCE [LARGE SCALE GENOMIC DNA]</scope>
    <source>
        <strain evidence="8">SpSt-605</strain>
    </source>
</reference>
<keyword evidence="6" id="KW-0238">DNA-binding</keyword>
<dbReference type="InterPro" id="IPR013196">
    <property type="entry name" value="HTH_11"/>
</dbReference>
<sequence length="316" mass="35582">MMLDQRILKLLKETPGIISGETLAKELGVSRVAIWKAIKRLKAKGYALSIHKKGYLLEERDFFLKEDLDNLISSSLLFREAYLYNEVSSTMDIARELAEQEKRAIVIAERQTSGRGRLGRAWESEKGGLWLTLILHNPFPFKEAYLLTYLSATATAKALWEAYGLPAKVKWPNDVLVQEKKIAGILLEIKAEVDVINYALIGLGVNINNPVEKKEFLLPATSVAELLQKKVDKLPFLSQFLSIFEELYQNKGNILPEWKKLSLTLGRAVKIITSSETILGVAQDIDEEGALIVQTPKGKIKRIFSGDCFHLRDLTP</sequence>
<dbReference type="Pfam" id="PF08279">
    <property type="entry name" value="HTH_11"/>
    <property type="match status" value="1"/>
</dbReference>
<dbReference type="SUPFAM" id="SSF55681">
    <property type="entry name" value="Class II aaRS and biotin synthetases"/>
    <property type="match status" value="1"/>
</dbReference>
<evidence type="ECO:0000256" key="4">
    <source>
        <dbReference type="ARBA" id="ARBA00023267"/>
    </source>
</evidence>
<proteinExistence type="inferred from homology"/>
<dbReference type="EC" id="6.3.4.15" evidence="6"/>
<dbReference type="Gene3D" id="2.30.30.100">
    <property type="match status" value="1"/>
</dbReference>
<protein>
    <recommendedName>
        <fullName evidence="6">Bifunctional ligase/repressor BirA</fullName>
    </recommendedName>
    <alternativeName>
        <fullName evidence="6">Biotin--[acetyl-CoA-carboxylase] ligase</fullName>
        <ecNumber evidence="6">6.3.4.15</ecNumber>
    </alternativeName>
    <alternativeName>
        <fullName evidence="6">Biotin--protein ligase</fullName>
    </alternativeName>
    <alternativeName>
        <fullName evidence="6">Biotin-[acetyl-CoA carboxylase] synthetase</fullName>
    </alternativeName>
</protein>
<comment type="caution">
    <text evidence="6">Lacks conserved residue(s) required for the propagation of feature annotation.</text>
</comment>
<organism evidence="8">
    <name type="scientific">Caldimicrobium thiodismutans</name>
    <dbReference type="NCBI Taxonomy" id="1653476"/>
    <lineage>
        <taxon>Bacteria</taxon>
        <taxon>Pseudomonadati</taxon>
        <taxon>Thermodesulfobacteriota</taxon>
        <taxon>Thermodesulfobacteria</taxon>
        <taxon>Thermodesulfobacteriales</taxon>
        <taxon>Thermodesulfobacteriaceae</taxon>
        <taxon>Caldimicrobium</taxon>
    </lineage>
</organism>
<dbReference type="Gene3D" id="1.10.10.10">
    <property type="entry name" value="Winged helix-like DNA-binding domain superfamily/Winged helix DNA-binding domain"/>
    <property type="match status" value="1"/>
</dbReference>
<evidence type="ECO:0000256" key="6">
    <source>
        <dbReference type="HAMAP-Rule" id="MF_00978"/>
    </source>
</evidence>
<keyword evidence="6" id="KW-0678">Repressor</keyword>
<dbReference type="PANTHER" id="PTHR12835">
    <property type="entry name" value="BIOTIN PROTEIN LIGASE"/>
    <property type="match status" value="1"/>
</dbReference>
<accession>A0A832GMK4</accession>
<evidence type="ECO:0000313" key="8">
    <source>
        <dbReference type="EMBL" id="HGV55923.1"/>
    </source>
</evidence>
<feature type="binding site" evidence="6">
    <location>
        <position position="111"/>
    </location>
    <ligand>
        <name>biotin</name>
        <dbReference type="ChEBI" id="CHEBI:57586"/>
    </ligand>
</feature>
<feature type="binding site" evidence="6">
    <location>
        <begin position="115"/>
        <end position="117"/>
    </location>
    <ligand>
        <name>biotin</name>
        <dbReference type="ChEBI" id="CHEBI:57586"/>
    </ligand>
</feature>
<dbReference type="PROSITE" id="PS51733">
    <property type="entry name" value="BPL_LPL_CATALYTIC"/>
    <property type="match status" value="1"/>
</dbReference>
<dbReference type="InterPro" id="IPR036388">
    <property type="entry name" value="WH-like_DNA-bd_sf"/>
</dbReference>
<keyword evidence="1 6" id="KW-0436">Ligase</keyword>
<comment type="similarity">
    <text evidence="6">Belongs to the biotin--protein ligase family.</text>
</comment>
<keyword evidence="6" id="KW-0805">Transcription regulation</keyword>
<dbReference type="Pfam" id="PF03099">
    <property type="entry name" value="BPL_LplA_LipB"/>
    <property type="match status" value="1"/>
</dbReference>
<feature type="domain" description="BPL/LPL catalytic" evidence="7">
    <location>
        <begin position="76"/>
        <end position="252"/>
    </location>
</feature>
<dbReference type="CDD" id="cd16442">
    <property type="entry name" value="BPL"/>
    <property type="match status" value="1"/>
</dbReference>
<dbReference type="Pfam" id="PF02237">
    <property type="entry name" value="BPL_C"/>
    <property type="match status" value="1"/>
</dbReference>
<dbReference type="GO" id="GO:0003677">
    <property type="term" value="F:DNA binding"/>
    <property type="evidence" value="ECO:0007669"/>
    <property type="project" value="UniProtKB-UniRule"/>
</dbReference>
<dbReference type="GO" id="GO:0006355">
    <property type="term" value="P:regulation of DNA-templated transcription"/>
    <property type="evidence" value="ECO:0007669"/>
    <property type="project" value="UniProtKB-UniRule"/>
</dbReference>
<dbReference type="SUPFAM" id="SSF46785">
    <property type="entry name" value="Winged helix' DNA-binding domain"/>
    <property type="match status" value="1"/>
</dbReference>
<dbReference type="HAMAP" id="MF_00978">
    <property type="entry name" value="Bifunct_BirA"/>
    <property type="match status" value="1"/>
</dbReference>
<dbReference type="InterPro" id="IPR030855">
    <property type="entry name" value="Bifunct_BirA"/>
</dbReference>
<keyword evidence="3 6" id="KW-0067">ATP-binding</keyword>
<dbReference type="SUPFAM" id="SSF50037">
    <property type="entry name" value="C-terminal domain of transcriptional repressors"/>
    <property type="match status" value="1"/>
</dbReference>
<feature type="binding site" evidence="6">
    <location>
        <position position="181"/>
    </location>
    <ligand>
        <name>biotin</name>
        <dbReference type="ChEBI" id="CHEBI:57586"/>
    </ligand>
</feature>
<dbReference type="InterPro" id="IPR036390">
    <property type="entry name" value="WH_DNA-bd_sf"/>
</dbReference>
<dbReference type="AlphaFoldDB" id="A0A832GMK4"/>
<dbReference type="InterPro" id="IPR045864">
    <property type="entry name" value="aa-tRNA-synth_II/BPL/LPL"/>
</dbReference>
<evidence type="ECO:0000256" key="2">
    <source>
        <dbReference type="ARBA" id="ARBA00022741"/>
    </source>
</evidence>
<dbReference type="InterPro" id="IPR004143">
    <property type="entry name" value="BPL_LPL_catalytic"/>
</dbReference>
<evidence type="ECO:0000256" key="5">
    <source>
        <dbReference type="ARBA" id="ARBA00047846"/>
    </source>
</evidence>
<dbReference type="EMBL" id="DSZU01000139">
    <property type="protein sequence ID" value="HGV55923.1"/>
    <property type="molecule type" value="Genomic_DNA"/>
</dbReference>
<evidence type="ECO:0000259" key="7">
    <source>
        <dbReference type="PROSITE" id="PS51733"/>
    </source>
</evidence>
<comment type="function">
    <text evidence="6">Acts both as a biotin--[acetyl-CoA-carboxylase] ligase and a repressor.</text>
</comment>
<dbReference type="NCBIfam" id="TIGR00121">
    <property type="entry name" value="birA_ligase"/>
    <property type="match status" value="1"/>
</dbReference>
<keyword evidence="4 6" id="KW-0092">Biotin</keyword>
<gene>
    <name evidence="6" type="primary">birA</name>
    <name evidence="8" type="ORF">ENT73_07610</name>
</gene>
<dbReference type="GO" id="GO:0005524">
    <property type="term" value="F:ATP binding"/>
    <property type="evidence" value="ECO:0007669"/>
    <property type="project" value="UniProtKB-UniRule"/>
</dbReference>
<dbReference type="InterPro" id="IPR008988">
    <property type="entry name" value="Transcriptional_repressor_C"/>
</dbReference>
<comment type="catalytic activity">
    <reaction evidence="5 6">
        <text>biotin + L-lysyl-[protein] + ATP = N(6)-biotinyl-L-lysyl-[protein] + AMP + diphosphate + H(+)</text>
        <dbReference type="Rhea" id="RHEA:11756"/>
        <dbReference type="Rhea" id="RHEA-COMP:9752"/>
        <dbReference type="Rhea" id="RHEA-COMP:10505"/>
        <dbReference type="ChEBI" id="CHEBI:15378"/>
        <dbReference type="ChEBI" id="CHEBI:29969"/>
        <dbReference type="ChEBI" id="CHEBI:30616"/>
        <dbReference type="ChEBI" id="CHEBI:33019"/>
        <dbReference type="ChEBI" id="CHEBI:57586"/>
        <dbReference type="ChEBI" id="CHEBI:83144"/>
        <dbReference type="ChEBI" id="CHEBI:456215"/>
        <dbReference type="EC" id="6.3.4.15"/>
    </reaction>
</comment>
<keyword evidence="2 6" id="KW-0547">Nucleotide-binding</keyword>
<dbReference type="InterPro" id="IPR003142">
    <property type="entry name" value="BPL_C"/>
</dbReference>
<dbReference type="Gene3D" id="3.30.930.10">
    <property type="entry name" value="Bira Bifunctional Protein, Domain 2"/>
    <property type="match status" value="1"/>
</dbReference>
<dbReference type="PANTHER" id="PTHR12835:SF5">
    <property type="entry name" value="BIOTIN--PROTEIN LIGASE"/>
    <property type="match status" value="1"/>
</dbReference>
<keyword evidence="6" id="KW-0804">Transcription</keyword>
<dbReference type="GO" id="GO:0005737">
    <property type="term" value="C:cytoplasm"/>
    <property type="evidence" value="ECO:0007669"/>
    <property type="project" value="TreeGrafter"/>
</dbReference>
<evidence type="ECO:0000256" key="3">
    <source>
        <dbReference type="ARBA" id="ARBA00022840"/>
    </source>
</evidence>